<dbReference type="Proteomes" id="UP001175228">
    <property type="component" value="Unassembled WGS sequence"/>
</dbReference>
<evidence type="ECO:0000313" key="3">
    <source>
        <dbReference type="Proteomes" id="UP001175228"/>
    </source>
</evidence>
<reference evidence="2" key="1">
    <citation type="submission" date="2023-06" db="EMBL/GenBank/DDBJ databases">
        <authorList>
            <consortium name="Lawrence Berkeley National Laboratory"/>
            <person name="Ahrendt S."/>
            <person name="Sahu N."/>
            <person name="Indic B."/>
            <person name="Wong-Bajracharya J."/>
            <person name="Merenyi Z."/>
            <person name="Ke H.-M."/>
            <person name="Monk M."/>
            <person name="Kocsube S."/>
            <person name="Drula E."/>
            <person name="Lipzen A."/>
            <person name="Balint B."/>
            <person name="Henrissat B."/>
            <person name="Andreopoulos B."/>
            <person name="Martin F.M."/>
            <person name="Harder C.B."/>
            <person name="Rigling D."/>
            <person name="Ford K.L."/>
            <person name="Foster G.D."/>
            <person name="Pangilinan J."/>
            <person name="Papanicolaou A."/>
            <person name="Barry K."/>
            <person name="LaButti K."/>
            <person name="Viragh M."/>
            <person name="Koriabine M."/>
            <person name="Yan M."/>
            <person name="Riley R."/>
            <person name="Champramary S."/>
            <person name="Plett K.L."/>
            <person name="Tsai I.J."/>
            <person name="Slot J."/>
            <person name="Sipos G."/>
            <person name="Plett J."/>
            <person name="Nagy L.G."/>
            <person name="Grigoriev I.V."/>
        </authorList>
    </citation>
    <scope>NUCLEOTIDE SEQUENCE</scope>
    <source>
        <strain evidence="2">HWK02</strain>
    </source>
</reference>
<evidence type="ECO:0000313" key="2">
    <source>
        <dbReference type="EMBL" id="KAK0501688.1"/>
    </source>
</evidence>
<dbReference type="AlphaFoldDB" id="A0AA39USV0"/>
<sequence length="718" mass="80900">MDAVEMGVRAWEERKQESTQKLFGNDKQKQNDDVKERNPKAKDVRKYLDPPSSVFPQKQVASEAVASIPIPNPYPSTASPSIPVHFNAKGEFLFPHPAIPTPAQMIAPQSIRMCMRFGCGSILTPRNSADEDVFCARCRPLAAVGQFPKTAKLRRAFDVDVPITSMKRREAVGKSKDSPIVIPEDVPGTPIPDDLSYPEPEMTVRKGSEQAPIATPTPIVVSIPEAPSIPRLPRPPLPKKKNTVPAPLCLCAMQGCHGLIHASSSAHRCPPCVMKDWKNRISNKGKEQERKERIGVIVIPAKRKREAYQALEPTTPSTSVLGSPTPPSEKELMSGWDSDLTDLSSSDEETLFEGVNQRRTNESVHSGDTTSEDDEPLSQATRPKKPGLLRRRLPHLLLVPSDPPKKCAINACGTLLDQQYPWKCCKDCRKHHREYQRKRLGITKGTYSTDKDKISLSPKPDISSLPPGYRLCTIRNCGVVIPPVEAYKWKMCKECRQRTKIQRRRRQQGTGEVATNKPLRREPRKPVYPEYASLLQLLNDYQQRIRGFFEAQAEWIIMKHRQQSERRNSSRKDNEAEKLSSMDQQDIWSSRQENTTPKEGELFAFDGEYSVVAMDYAICGRQAAVIDFVGRLKGEIERVGSVAFDPKTRLVNLAYGGILTRYCCVHRIHVTLHDRAAKNDDIRIVKDMRGELEIAILPEYSHPLFPGQRTVVRMRLMG</sequence>
<accession>A0AA39USV0</accession>
<feature type="region of interest" description="Disordered" evidence="1">
    <location>
        <begin position="561"/>
        <end position="595"/>
    </location>
</feature>
<proteinExistence type="predicted"/>
<feature type="region of interest" description="Disordered" evidence="1">
    <location>
        <begin position="307"/>
        <end position="388"/>
    </location>
</feature>
<organism evidence="2 3">
    <name type="scientific">Armillaria luteobubalina</name>
    <dbReference type="NCBI Taxonomy" id="153913"/>
    <lineage>
        <taxon>Eukaryota</taxon>
        <taxon>Fungi</taxon>
        <taxon>Dikarya</taxon>
        <taxon>Basidiomycota</taxon>
        <taxon>Agaricomycotina</taxon>
        <taxon>Agaricomycetes</taxon>
        <taxon>Agaricomycetidae</taxon>
        <taxon>Agaricales</taxon>
        <taxon>Marasmiineae</taxon>
        <taxon>Physalacriaceae</taxon>
        <taxon>Armillaria</taxon>
    </lineage>
</organism>
<feature type="compositionally biased region" description="Basic and acidic residues" evidence="1">
    <location>
        <begin position="562"/>
        <end position="580"/>
    </location>
</feature>
<keyword evidence="3" id="KW-1185">Reference proteome</keyword>
<feature type="region of interest" description="Disordered" evidence="1">
    <location>
        <begin position="1"/>
        <end position="52"/>
    </location>
</feature>
<name>A0AA39USV0_9AGAR</name>
<feature type="compositionally biased region" description="Polar residues" evidence="1">
    <location>
        <begin position="312"/>
        <end position="322"/>
    </location>
</feature>
<evidence type="ECO:0000256" key="1">
    <source>
        <dbReference type="SAM" id="MobiDB-lite"/>
    </source>
</evidence>
<feature type="region of interest" description="Disordered" evidence="1">
    <location>
        <begin position="170"/>
        <end position="195"/>
    </location>
</feature>
<protein>
    <submittedName>
        <fullName evidence="2">Uncharacterized protein</fullName>
    </submittedName>
</protein>
<feature type="region of interest" description="Disordered" evidence="1">
    <location>
        <begin position="500"/>
        <end position="523"/>
    </location>
</feature>
<feature type="compositionally biased region" description="Polar residues" evidence="1">
    <location>
        <begin position="581"/>
        <end position="595"/>
    </location>
</feature>
<dbReference type="EMBL" id="JAUEPU010000006">
    <property type="protein sequence ID" value="KAK0501688.1"/>
    <property type="molecule type" value="Genomic_DNA"/>
</dbReference>
<comment type="caution">
    <text evidence="2">The sequence shown here is derived from an EMBL/GenBank/DDBJ whole genome shotgun (WGS) entry which is preliminary data.</text>
</comment>
<feature type="compositionally biased region" description="Basic and acidic residues" evidence="1">
    <location>
        <begin position="10"/>
        <end position="48"/>
    </location>
</feature>
<gene>
    <name evidence="2" type="ORF">EDD18DRAFT_1328593</name>
</gene>